<evidence type="ECO:0000259" key="6">
    <source>
        <dbReference type="PROSITE" id="PS51462"/>
    </source>
</evidence>
<name>A0ABW8CAS5_9ACTN</name>
<comment type="cofactor">
    <cofactor evidence="1">
        <name>Mg(2+)</name>
        <dbReference type="ChEBI" id="CHEBI:18420"/>
    </cofactor>
</comment>
<evidence type="ECO:0000256" key="4">
    <source>
        <dbReference type="ARBA" id="ARBA00022842"/>
    </source>
</evidence>
<evidence type="ECO:0000256" key="3">
    <source>
        <dbReference type="ARBA" id="ARBA00022801"/>
    </source>
</evidence>
<dbReference type="SUPFAM" id="SSF55811">
    <property type="entry name" value="Nudix"/>
    <property type="match status" value="1"/>
</dbReference>
<keyword evidence="4" id="KW-0460">Magnesium</keyword>
<evidence type="ECO:0000256" key="5">
    <source>
        <dbReference type="RuleBase" id="RU003476"/>
    </source>
</evidence>
<dbReference type="PANTHER" id="PTHR43046:SF12">
    <property type="entry name" value="GDP-MANNOSE MANNOSYL HYDROLASE"/>
    <property type="match status" value="1"/>
</dbReference>
<evidence type="ECO:0000256" key="2">
    <source>
        <dbReference type="ARBA" id="ARBA00005582"/>
    </source>
</evidence>
<dbReference type="PROSITE" id="PS00893">
    <property type="entry name" value="NUDIX_BOX"/>
    <property type="match status" value="1"/>
</dbReference>
<dbReference type="PRINTS" id="PR00502">
    <property type="entry name" value="NUDIXFAMILY"/>
</dbReference>
<evidence type="ECO:0000313" key="7">
    <source>
        <dbReference type="EMBL" id="MFI9103537.1"/>
    </source>
</evidence>
<dbReference type="InterPro" id="IPR020084">
    <property type="entry name" value="NUDIX_hydrolase_CS"/>
</dbReference>
<dbReference type="CDD" id="cd18876">
    <property type="entry name" value="NUDIX_Hydrolase"/>
    <property type="match status" value="1"/>
</dbReference>
<dbReference type="InterPro" id="IPR015797">
    <property type="entry name" value="NUDIX_hydrolase-like_dom_sf"/>
</dbReference>
<protein>
    <submittedName>
        <fullName evidence="7">NUDIX domain-containing protein</fullName>
    </submittedName>
</protein>
<keyword evidence="3 5" id="KW-0378">Hydrolase</keyword>
<evidence type="ECO:0000313" key="8">
    <source>
        <dbReference type="Proteomes" id="UP001614394"/>
    </source>
</evidence>
<dbReference type="PROSITE" id="PS51462">
    <property type="entry name" value="NUDIX"/>
    <property type="match status" value="1"/>
</dbReference>
<evidence type="ECO:0000256" key="1">
    <source>
        <dbReference type="ARBA" id="ARBA00001946"/>
    </source>
</evidence>
<comment type="similarity">
    <text evidence="2 5">Belongs to the Nudix hydrolase family.</text>
</comment>
<dbReference type="InterPro" id="IPR000086">
    <property type="entry name" value="NUDIX_hydrolase_dom"/>
</dbReference>
<dbReference type="PANTHER" id="PTHR43046">
    <property type="entry name" value="GDP-MANNOSE MANNOSYL HYDROLASE"/>
    <property type="match status" value="1"/>
</dbReference>
<dbReference type="RefSeq" id="WP_399652720.1">
    <property type="nucleotide sequence ID" value="NZ_JBITYG010000007.1"/>
</dbReference>
<organism evidence="7 8">
    <name type="scientific">Streptomyces fildesensis</name>
    <dbReference type="NCBI Taxonomy" id="375757"/>
    <lineage>
        <taxon>Bacteria</taxon>
        <taxon>Bacillati</taxon>
        <taxon>Actinomycetota</taxon>
        <taxon>Actinomycetes</taxon>
        <taxon>Kitasatosporales</taxon>
        <taxon>Streptomycetaceae</taxon>
        <taxon>Streptomyces</taxon>
    </lineage>
</organism>
<dbReference type="Gene3D" id="3.90.79.10">
    <property type="entry name" value="Nucleoside Triphosphate Pyrophosphohydrolase"/>
    <property type="match status" value="1"/>
</dbReference>
<dbReference type="InterPro" id="IPR020476">
    <property type="entry name" value="Nudix_hydrolase"/>
</dbReference>
<comment type="caution">
    <text evidence="7">The sequence shown here is derived from an EMBL/GenBank/DDBJ whole genome shotgun (WGS) entry which is preliminary data.</text>
</comment>
<dbReference type="Proteomes" id="UP001614394">
    <property type="component" value="Unassembled WGS sequence"/>
</dbReference>
<dbReference type="EMBL" id="JBITYG010000007">
    <property type="protein sequence ID" value="MFI9103537.1"/>
    <property type="molecule type" value="Genomic_DNA"/>
</dbReference>
<sequence>MNSTDMTDNNARPTVSAGLLCFNEHGHALFVNPTYKPFWNLPGGHVEQGETPATAAVREGREELGIEVELGPLLATAWITVPGRGEQVLFVFDGGELSPAQQAAITVQESELSEHAFFPTDDIDPAIAPPHLLGLLRSALRARAEGGVAYLEVSV</sequence>
<reference evidence="7 8" key="1">
    <citation type="submission" date="2024-10" db="EMBL/GenBank/DDBJ databases">
        <title>The Natural Products Discovery Center: Release of the First 8490 Sequenced Strains for Exploring Actinobacteria Biosynthetic Diversity.</title>
        <authorList>
            <person name="Kalkreuter E."/>
            <person name="Kautsar S.A."/>
            <person name="Yang D."/>
            <person name="Bader C.D."/>
            <person name="Teijaro C.N."/>
            <person name="Fluegel L."/>
            <person name="Davis C.M."/>
            <person name="Simpson J.R."/>
            <person name="Lauterbach L."/>
            <person name="Steele A.D."/>
            <person name="Gui C."/>
            <person name="Meng S."/>
            <person name="Li G."/>
            <person name="Viehrig K."/>
            <person name="Ye F."/>
            <person name="Su P."/>
            <person name="Kiefer A.F."/>
            <person name="Nichols A."/>
            <person name="Cepeda A.J."/>
            <person name="Yan W."/>
            <person name="Fan B."/>
            <person name="Jiang Y."/>
            <person name="Adhikari A."/>
            <person name="Zheng C.-J."/>
            <person name="Schuster L."/>
            <person name="Cowan T.M."/>
            <person name="Smanski M.J."/>
            <person name="Chevrette M.G."/>
            <person name="De Carvalho L.P.S."/>
            <person name="Shen B."/>
        </authorList>
    </citation>
    <scope>NUCLEOTIDE SEQUENCE [LARGE SCALE GENOMIC DNA]</scope>
    <source>
        <strain evidence="7 8">NPDC053399</strain>
    </source>
</reference>
<keyword evidence="8" id="KW-1185">Reference proteome</keyword>
<feature type="domain" description="Nudix hydrolase" evidence="6">
    <location>
        <begin position="10"/>
        <end position="140"/>
    </location>
</feature>
<dbReference type="Pfam" id="PF00293">
    <property type="entry name" value="NUDIX"/>
    <property type="match status" value="1"/>
</dbReference>
<gene>
    <name evidence="7" type="ORF">ACIGXA_23725</name>
</gene>
<proteinExistence type="inferred from homology"/>
<accession>A0ABW8CAS5</accession>